<dbReference type="EMBL" id="QGKV02000297">
    <property type="protein sequence ID" value="KAF3610627.1"/>
    <property type="molecule type" value="Genomic_DNA"/>
</dbReference>
<gene>
    <name evidence="8" type="ORF">DY000_02044191</name>
</gene>
<dbReference type="SUPFAM" id="SSF56112">
    <property type="entry name" value="Protein kinase-like (PK-like)"/>
    <property type="match status" value="1"/>
</dbReference>
<feature type="binding site" evidence="6">
    <location>
        <position position="48"/>
    </location>
    <ligand>
        <name>ATP</name>
        <dbReference type="ChEBI" id="CHEBI:30616"/>
    </ligand>
</feature>
<dbReference type="InterPro" id="IPR011009">
    <property type="entry name" value="Kinase-like_dom_sf"/>
</dbReference>
<name>A0ABQ7F4D1_BRACR</name>
<dbReference type="Proteomes" id="UP000266723">
    <property type="component" value="Unassembled WGS sequence"/>
</dbReference>
<dbReference type="Pfam" id="PF00069">
    <property type="entry name" value="Pkinase"/>
    <property type="match status" value="1"/>
</dbReference>
<dbReference type="PROSITE" id="PS50011">
    <property type="entry name" value="PROTEIN_KINASE_DOM"/>
    <property type="match status" value="1"/>
</dbReference>
<dbReference type="PANTHER" id="PTHR43895">
    <property type="entry name" value="CALCIUM/CALMODULIN-DEPENDENT PROTEIN KINASE KINASE-RELATED"/>
    <property type="match status" value="1"/>
</dbReference>
<protein>
    <recommendedName>
        <fullName evidence="7">Protein kinase domain-containing protein</fullName>
    </recommendedName>
</protein>
<dbReference type="PANTHER" id="PTHR43895:SF145">
    <property type="entry name" value="CBL-INTERACTING SERINE_THREONINE-PROTEIN KINASE 9"/>
    <property type="match status" value="1"/>
</dbReference>
<evidence type="ECO:0000256" key="1">
    <source>
        <dbReference type="ARBA" id="ARBA00022527"/>
    </source>
</evidence>
<evidence type="ECO:0000313" key="9">
    <source>
        <dbReference type="Proteomes" id="UP000266723"/>
    </source>
</evidence>
<keyword evidence="9" id="KW-1185">Reference proteome</keyword>
<evidence type="ECO:0000256" key="6">
    <source>
        <dbReference type="PROSITE-ProRule" id="PRU10141"/>
    </source>
</evidence>
<proteinExistence type="predicted"/>
<dbReference type="Gene3D" id="3.30.200.20">
    <property type="entry name" value="Phosphorylase Kinase, domain 1"/>
    <property type="match status" value="1"/>
</dbReference>
<keyword evidence="5 6" id="KW-0067">ATP-binding</keyword>
<dbReference type="SMART" id="SM00220">
    <property type="entry name" value="S_TKc"/>
    <property type="match status" value="1"/>
</dbReference>
<feature type="domain" description="Protein kinase" evidence="7">
    <location>
        <begin position="19"/>
        <end position="158"/>
    </location>
</feature>
<evidence type="ECO:0000256" key="4">
    <source>
        <dbReference type="ARBA" id="ARBA00022777"/>
    </source>
</evidence>
<keyword evidence="2" id="KW-0808">Transferase</keyword>
<comment type="caution">
    <text evidence="8">The sequence shown here is derived from an EMBL/GenBank/DDBJ whole genome shotgun (WGS) entry which is preliminary data.</text>
</comment>
<dbReference type="InterPro" id="IPR017441">
    <property type="entry name" value="Protein_kinase_ATP_BS"/>
</dbReference>
<keyword evidence="4" id="KW-0418">Kinase</keyword>
<sequence>MIGSRKRTTPASRTRVGNYEVGRTLGEGSFAKVKYARNTVTGDIAAIKILDRDKVLRHKMVEQLKREISTMKLIKHPNVVEIIEVMASKTKIYIVLELVNGGELFDKIVFEVAPSLHVVELRKTGGDTLEFHKFYKTFSSGLKDVVWNTDGAAQDHKV</sequence>
<evidence type="ECO:0000313" key="8">
    <source>
        <dbReference type="EMBL" id="KAF3610627.1"/>
    </source>
</evidence>
<dbReference type="InterPro" id="IPR000719">
    <property type="entry name" value="Prot_kinase_dom"/>
</dbReference>
<evidence type="ECO:0000256" key="5">
    <source>
        <dbReference type="ARBA" id="ARBA00022840"/>
    </source>
</evidence>
<reference evidence="8 9" key="1">
    <citation type="journal article" date="2020" name="BMC Genomics">
        <title>Intraspecific diversification of the crop wild relative Brassica cretica Lam. using demographic model selection.</title>
        <authorList>
            <person name="Kioukis A."/>
            <person name="Michalopoulou V.A."/>
            <person name="Briers L."/>
            <person name="Pirintsos S."/>
            <person name="Studholme D.J."/>
            <person name="Pavlidis P."/>
            <person name="Sarris P.F."/>
        </authorList>
    </citation>
    <scope>NUCLEOTIDE SEQUENCE [LARGE SCALE GENOMIC DNA]</scope>
    <source>
        <strain evidence="9">cv. PFS-1207/04</strain>
    </source>
</reference>
<organism evidence="8 9">
    <name type="scientific">Brassica cretica</name>
    <name type="common">Mustard</name>
    <dbReference type="NCBI Taxonomy" id="69181"/>
    <lineage>
        <taxon>Eukaryota</taxon>
        <taxon>Viridiplantae</taxon>
        <taxon>Streptophyta</taxon>
        <taxon>Embryophyta</taxon>
        <taxon>Tracheophyta</taxon>
        <taxon>Spermatophyta</taxon>
        <taxon>Magnoliopsida</taxon>
        <taxon>eudicotyledons</taxon>
        <taxon>Gunneridae</taxon>
        <taxon>Pentapetalae</taxon>
        <taxon>rosids</taxon>
        <taxon>malvids</taxon>
        <taxon>Brassicales</taxon>
        <taxon>Brassicaceae</taxon>
        <taxon>Brassiceae</taxon>
        <taxon>Brassica</taxon>
    </lineage>
</organism>
<keyword evidence="3 6" id="KW-0547">Nucleotide-binding</keyword>
<accession>A0ABQ7F4D1</accession>
<dbReference type="PROSITE" id="PS00107">
    <property type="entry name" value="PROTEIN_KINASE_ATP"/>
    <property type="match status" value="1"/>
</dbReference>
<keyword evidence="1" id="KW-0723">Serine/threonine-protein kinase</keyword>
<evidence type="ECO:0000256" key="2">
    <source>
        <dbReference type="ARBA" id="ARBA00022679"/>
    </source>
</evidence>
<evidence type="ECO:0000256" key="3">
    <source>
        <dbReference type="ARBA" id="ARBA00022741"/>
    </source>
</evidence>
<evidence type="ECO:0000259" key="7">
    <source>
        <dbReference type="PROSITE" id="PS50011"/>
    </source>
</evidence>